<evidence type="ECO:0000313" key="9">
    <source>
        <dbReference type="Proteomes" id="UP000076722"/>
    </source>
</evidence>
<evidence type="ECO:0000256" key="5">
    <source>
        <dbReference type="SAM" id="Coils"/>
    </source>
</evidence>
<feature type="coiled-coil region" evidence="5">
    <location>
        <begin position="202"/>
        <end position="229"/>
    </location>
</feature>
<dbReference type="InterPro" id="IPR008422">
    <property type="entry name" value="KN_HD"/>
</dbReference>
<dbReference type="Gene3D" id="1.10.10.60">
    <property type="entry name" value="Homeodomain-like"/>
    <property type="match status" value="1"/>
</dbReference>
<sequence length="514" mass="57400">MESLNENIRHRLLSIERQFLTVSLLDEPMLEQFHTKWTSLWLEFSSALDKGCLDIDVVRLAHNVATSVKIISTEYLKVSKNCRDMRTRHMQSVRRILEEEEAINHSNRRPPNSASMAALPRAVQIAAADFLLSHIHHPFPTHSELEALAPDHPIEQISAWFTSARRRLGYSRLAKKYCQGDRRVLRRYLSHVLAGAPAVELSLEAEKAIQRLKQDAAGLMREVRNLEPEPECSRHLYSPQPATCKSVSGSHHFSYPGVGLRGLRSASSQSFDSDATVVSSSRSVSSSSSSATLTDPTISESSSSNIEDNVMDPERIASPKSRKRKREAIPEPQPSPKRHQFLGPTPPLSDEAFQDILQQFRADWSTEPGLGLTPELSRLEGEITPNVWTIPKNGFDEFESLFAWSGELAPPIVSTRDMDHDSAPLPFFYSGGQSVVEDWFSRIPSETDVMVDDSSPNGSSSVQTTPSTSPCTIPSSFVSPPLPIDQANKRAQLLAELEKKREEMKHLELELAYA</sequence>
<gene>
    <name evidence="8" type="ORF">SISNIDRAFT_466202</name>
</gene>
<dbReference type="STRING" id="1314777.A0A164UQQ7"/>
<name>A0A164UQQ7_9AGAM</name>
<keyword evidence="3" id="KW-0371">Homeobox</keyword>
<evidence type="ECO:0000256" key="2">
    <source>
        <dbReference type="ARBA" id="ARBA00023125"/>
    </source>
</evidence>
<evidence type="ECO:0000256" key="3">
    <source>
        <dbReference type="ARBA" id="ARBA00023155"/>
    </source>
</evidence>
<dbReference type="OrthoDB" id="250329at2759"/>
<feature type="region of interest" description="Disordered" evidence="6">
    <location>
        <begin position="278"/>
        <end position="348"/>
    </location>
</feature>
<dbReference type="AlphaFoldDB" id="A0A164UQQ7"/>
<keyword evidence="5" id="KW-0175">Coiled coil</keyword>
<evidence type="ECO:0000259" key="7">
    <source>
        <dbReference type="Pfam" id="PF05920"/>
    </source>
</evidence>
<keyword evidence="4" id="KW-0539">Nucleus</keyword>
<reference evidence="8 9" key="1">
    <citation type="journal article" date="2016" name="Mol. Biol. Evol.">
        <title>Comparative Genomics of Early-Diverging Mushroom-Forming Fungi Provides Insights into the Origins of Lignocellulose Decay Capabilities.</title>
        <authorList>
            <person name="Nagy L.G."/>
            <person name="Riley R."/>
            <person name="Tritt A."/>
            <person name="Adam C."/>
            <person name="Daum C."/>
            <person name="Floudas D."/>
            <person name="Sun H."/>
            <person name="Yadav J.S."/>
            <person name="Pangilinan J."/>
            <person name="Larsson K.H."/>
            <person name="Matsuura K."/>
            <person name="Barry K."/>
            <person name="Labutti K."/>
            <person name="Kuo R."/>
            <person name="Ohm R.A."/>
            <person name="Bhattacharya S.S."/>
            <person name="Shirouzu T."/>
            <person name="Yoshinaga Y."/>
            <person name="Martin F.M."/>
            <person name="Grigoriev I.V."/>
            <person name="Hibbett D.S."/>
        </authorList>
    </citation>
    <scope>NUCLEOTIDE SEQUENCE [LARGE SCALE GENOMIC DNA]</scope>
    <source>
        <strain evidence="8 9">HHB9708</strain>
    </source>
</reference>
<accession>A0A164UQQ7</accession>
<feature type="compositionally biased region" description="Low complexity" evidence="6">
    <location>
        <begin position="459"/>
        <end position="476"/>
    </location>
</feature>
<evidence type="ECO:0000256" key="6">
    <source>
        <dbReference type="SAM" id="MobiDB-lite"/>
    </source>
</evidence>
<dbReference type="Pfam" id="PF05920">
    <property type="entry name" value="Homeobox_KN"/>
    <property type="match status" value="1"/>
</dbReference>
<protein>
    <recommendedName>
        <fullName evidence="7">KN homeodomain domain-containing protein</fullName>
    </recommendedName>
</protein>
<evidence type="ECO:0000256" key="4">
    <source>
        <dbReference type="ARBA" id="ARBA00023242"/>
    </source>
</evidence>
<feature type="region of interest" description="Disordered" evidence="6">
    <location>
        <begin position="450"/>
        <end position="483"/>
    </location>
</feature>
<proteinExistence type="inferred from homology"/>
<dbReference type="GO" id="GO:0003677">
    <property type="term" value="F:DNA binding"/>
    <property type="evidence" value="ECO:0007669"/>
    <property type="project" value="UniProtKB-KW"/>
</dbReference>
<keyword evidence="9" id="KW-1185">Reference proteome</keyword>
<dbReference type="Proteomes" id="UP000076722">
    <property type="component" value="Unassembled WGS sequence"/>
</dbReference>
<dbReference type="GO" id="GO:0006355">
    <property type="term" value="P:regulation of DNA-templated transcription"/>
    <property type="evidence" value="ECO:0007669"/>
    <property type="project" value="InterPro"/>
</dbReference>
<organism evidence="8 9">
    <name type="scientific">Sistotremastrum niveocremeum HHB9708</name>
    <dbReference type="NCBI Taxonomy" id="1314777"/>
    <lineage>
        <taxon>Eukaryota</taxon>
        <taxon>Fungi</taxon>
        <taxon>Dikarya</taxon>
        <taxon>Basidiomycota</taxon>
        <taxon>Agaricomycotina</taxon>
        <taxon>Agaricomycetes</taxon>
        <taxon>Sistotremastrales</taxon>
        <taxon>Sistotremastraceae</taxon>
        <taxon>Sertulicium</taxon>
        <taxon>Sertulicium niveocremeum</taxon>
    </lineage>
</organism>
<comment type="similarity">
    <text evidence="1">Belongs to the TALE/M-ATYP homeobox family.</text>
</comment>
<keyword evidence="2" id="KW-0238">DNA-binding</keyword>
<evidence type="ECO:0000313" key="8">
    <source>
        <dbReference type="EMBL" id="KZS93457.1"/>
    </source>
</evidence>
<dbReference type="EMBL" id="KV419407">
    <property type="protein sequence ID" value="KZS93457.1"/>
    <property type="molecule type" value="Genomic_DNA"/>
</dbReference>
<feature type="compositionally biased region" description="Low complexity" evidence="6">
    <location>
        <begin position="278"/>
        <end position="308"/>
    </location>
</feature>
<evidence type="ECO:0000256" key="1">
    <source>
        <dbReference type="ARBA" id="ARBA00005800"/>
    </source>
</evidence>
<feature type="domain" description="KN homeodomain" evidence="7">
    <location>
        <begin position="131"/>
        <end position="167"/>
    </location>
</feature>